<name>A0AA48H1N2_9BACT</name>
<dbReference type="RefSeq" id="WP_316411135.1">
    <property type="nucleotide sequence ID" value="NZ_AP027081.1"/>
</dbReference>
<dbReference type="NCBIfam" id="TIGR02094">
    <property type="entry name" value="more_P_ylases"/>
    <property type="match status" value="1"/>
</dbReference>
<protein>
    <recommendedName>
        <fullName evidence="4">glycogen phosphorylase</fullName>
        <ecNumber evidence="4">2.4.1.1</ecNumber>
    </recommendedName>
</protein>
<accession>A0AA48H1N2</accession>
<dbReference type="Pfam" id="PF00343">
    <property type="entry name" value="Phosphorylase"/>
    <property type="match status" value="1"/>
</dbReference>
<evidence type="ECO:0000256" key="6">
    <source>
        <dbReference type="ARBA" id="ARBA00022679"/>
    </source>
</evidence>
<dbReference type="GO" id="GO:0030170">
    <property type="term" value="F:pyridoxal phosphate binding"/>
    <property type="evidence" value="ECO:0007669"/>
    <property type="project" value="InterPro"/>
</dbReference>
<dbReference type="EC" id="2.4.1.1" evidence="4"/>
<dbReference type="GO" id="GO:0008184">
    <property type="term" value="F:glycogen phosphorylase activity"/>
    <property type="evidence" value="ECO:0007669"/>
    <property type="project" value="InterPro"/>
</dbReference>
<keyword evidence="11" id="KW-1185">Reference proteome</keyword>
<dbReference type="PANTHER" id="PTHR42655">
    <property type="entry name" value="GLYCOGEN PHOSPHORYLASE"/>
    <property type="match status" value="1"/>
</dbReference>
<comment type="cofactor">
    <cofactor evidence="2">
        <name>pyridoxal 5'-phosphate</name>
        <dbReference type="ChEBI" id="CHEBI:597326"/>
    </cofactor>
</comment>
<reference evidence="10" key="1">
    <citation type="journal article" date="2023" name="Int. J. Syst. Evol. Microbiol.">
        <title>Mesoterricola silvestris gen. nov., sp. nov., Mesoterricola sediminis sp. nov., Geothrix oryzae sp. nov., Geothrix edaphica sp. nov., Geothrix rubra sp. nov., and Geothrix limicola sp. nov., six novel members of Acidobacteriota isolated from soils.</title>
        <authorList>
            <person name="Itoh H."/>
            <person name="Sugisawa Y."/>
            <person name="Mise K."/>
            <person name="Xu Z."/>
            <person name="Kuniyasu M."/>
            <person name="Ushijima N."/>
            <person name="Kawano K."/>
            <person name="Kobayashi E."/>
            <person name="Shiratori Y."/>
            <person name="Masuda Y."/>
            <person name="Senoo K."/>
        </authorList>
    </citation>
    <scope>NUCLEOTIDE SEQUENCE</scope>
    <source>
        <strain evidence="10">W786</strain>
    </source>
</reference>
<organism evidence="10 11">
    <name type="scientific">Mesoterricola sediminis</name>
    <dbReference type="NCBI Taxonomy" id="2927980"/>
    <lineage>
        <taxon>Bacteria</taxon>
        <taxon>Pseudomonadati</taxon>
        <taxon>Acidobacteriota</taxon>
        <taxon>Holophagae</taxon>
        <taxon>Holophagales</taxon>
        <taxon>Holophagaceae</taxon>
        <taxon>Mesoterricola</taxon>
    </lineage>
</organism>
<evidence type="ECO:0000256" key="2">
    <source>
        <dbReference type="ARBA" id="ARBA00001933"/>
    </source>
</evidence>
<dbReference type="PROSITE" id="PS00102">
    <property type="entry name" value="PHOSPHORYLASE"/>
    <property type="match status" value="1"/>
</dbReference>
<comment type="catalytic activity">
    <reaction evidence="1">
        <text>[(1-&gt;4)-alpha-D-glucosyl](n) + phosphate = [(1-&gt;4)-alpha-D-glucosyl](n-1) + alpha-D-glucose 1-phosphate</text>
        <dbReference type="Rhea" id="RHEA:41732"/>
        <dbReference type="Rhea" id="RHEA-COMP:9584"/>
        <dbReference type="Rhea" id="RHEA-COMP:9586"/>
        <dbReference type="ChEBI" id="CHEBI:15444"/>
        <dbReference type="ChEBI" id="CHEBI:43474"/>
        <dbReference type="ChEBI" id="CHEBI:58601"/>
        <dbReference type="EC" id="2.4.1.1"/>
    </reaction>
</comment>
<evidence type="ECO:0000313" key="11">
    <source>
        <dbReference type="Proteomes" id="UP001228113"/>
    </source>
</evidence>
<evidence type="ECO:0000256" key="1">
    <source>
        <dbReference type="ARBA" id="ARBA00001275"/>
    </source>
</evidence>
<dbReference type="InterPro" id="IPR000811">
    <property type="entry name" value="Glyco_trans_35"/>
</dbReference>
<comment type="function">
    <text evidence="9">Phosphorylase is an important allosteric enzyme in carbohydrate metabolism. Enzymes from different sources differ in their regulatory mechanisms and in their natural substrates. However, all known phosphorylases share catalytic and structural properties.</text>
</comment>
<evidence type="ECO:0000256" key="7">
    <source>
        <dbReference type="ARBA" id="ARBA00022898"/>
    </source>
</evidence>
<gene>
    <name evidence="10" type="ORF">METESE_07990</name>
</gene>
<dbReference type="Gene3D" id="3.40.50.2000">
    <property type="entry name" value="Glycogen Phosphorylase B"/>
    <property type="match status" value="3"/>
</dbReference>
<dbReference type="InterPro" id="IPR052182">
    <property type="entry name" value="Glycogen/Maltodextrin_Phosph"/>
</dbReference>
<dbReference type="PANTHER" id="PTHR42655:SF1">
    <property type="entry name" value="GLYCOGEN PHOSPHORYLASE"/>
    <property type="match status" value="1"/>
</dbReference>
<evidence type="ECO:0000313" key="10">
    <source>
        <dbReference type="EMBL" id="BDU75841.1"/>
    </source>
</evidence>
<dbReference type="SUPFAM" id="SSF53756">
    <property type="entry name" value="UDP-Glycosyltransferase/glycogen phosphorylase"/>
    <property type="match status" value="1"/>
</dbReference>
<comment type="similarity">
    <text evidence="3">Belongs to the glycogen phosphorylase family.</text>
</comment>
<dbReference type="Proteomes" id="UP001228113">
    <property type="component" value="Chromosome"/>
</dbReference>
<keyword evidence="8" id="KW-0119">Carbohydrate metabolism</keyword>
<keyword evidence="6" id="KW-0808">Transferase</keyword>
<sequence length="546" mass="61814">MAAKLPKVAYFCMEYALESSFKIYAGGLGILAGDYFKGVKDYGFPMVGIGIRWKQGYGEQVIDKATGRVYDAYKNAEHPFLEDTGVTVKVEIKGRDVAIKVWRVKSHGTDTLYLLDTDLEENDGEARWITGQLYGWFGEERVAQEMVLGIGGVRALQALKLKPDVYHFNEGHALFAGFELMRRRMARGAAFQDALAKTRQEVVFTTHTPIVQGNESHPIERFMYMGANLGLTRAQLERLGGSPFNMTVGALRLSRIANAVADLHRVTANAMWKGVKGRCPIIGITNAIHLPTWVDRKMLDLAAAATTPKRKQALWDRHMENKRRLVAFVEERNGVKLDPEVLTIGFSRRAAPYKRSNFIFTERKFIEPLLKEGRLQIVFSGKAHPLDDNGKAIVEDILDMTRRYPGRVVFLENYDMEIGAMLTRGADIWLNNPRRPKEASGTSGMKAAMNGVLNLSILDGWWPEACRHGINGWKFGDGFESADEAVLDRHDFKAFKKVLSEEVLPVYYGDRARWTDMMTASIQDTREAFGVKRMLDEYYQRMYKRA</sequence>
<evidence type="ECO:0000256" key="5">
    <source>
        <dbReference type="ARBA" id="ARBA00022676"/>
    </source>
</evidence>
<keyword evidence="7" id="KW-0663">Pyridoxal phosphate</keyword>
<dbReference type="AlphaFoldDB" id="A0AA48H1N2"/>
<dbReference type="EMBL" id="AP027081">
    <property type="protein sequence ID" value="BDU75841.1"/>
    <property type="molecule type" value="Genomic_DNA"/>
</dbReference>
<dbReference type="InterPro" id="IPR035090">
    <property type="entry name" value="Pyridoxal_P_attach_site"/>
</dbReference>
<evidence type="ECO:0000256" key="3">
    <source>
        <dbReference type="ARBA" id="ARBA00006047"/>
    </source>
</evidence>
<dbReference type="GO" id="GO:0005975">
    <property type="term" value="P:carbohydrate metabolic process"/>
    <property type="evidence" value="ECO:0007669"/>
    <property type="project" value="InterPro"/>
</dbReference>
<dbReference type="KEGG" id="msea:METESE_07990"/>
<proteinExistence type="inferred from homology"/>
<dbReference type="InterPro" id="IPR011834">
    <property type="entry name" value="Agluc_phsphrylas"/>
</dbReference>
<evidence type="ECO:0000256" key="9">
    <source>
        <dbReference type="ARBA" id="ARBA00025174"/>
    </source>
</evidence>
<evidence type="ECO:0000256" key="4">
    <source>
        <dbReference type="ARBA" id="ARBA00012591"/>
    </source>
</evidence>
<keyword evidence="5" id="KW-0328">Glycosyltransferase</keyword>
<evidence type="ECO:0000256" key="8">
    <source>
        <dbReference type="ARBA" id="ARBA00023277"/>
    </source>
</evidence>